<evidence type="ECO:0000313" key="1">
    <source>
        <dbReference type="EMBL" id="TPP63413.1"/>
    </source>
</evidence>
<protein>
    <submittedName>
        <fullName evidence="1">Uncharacterized protein</fullName>
    </submittedName>
</protein>
<reference evidence="1 2" key="1">
    <citation type="submission" date="2019-04" db="EMBL/GenBank/DDBJ databases">
        <title>Annotation for the trematode Fasciola gigantica.</title>
        <authorList>
            <person name="Choi Y.-J."/>
        </authorList>
    </citation>
    <scope>NUCLEOTIDE SEQUENCE [LARGE SCALE GENOMIC DNA]</scope>
    <source>
        <strain evidence="1">Uganda_cow_1</strain>
    </source>
</reference>
<dbReference type="OrthoDB" id="6256563at2759"/>
<sequence>MIRLDREVTYCEAHRICEQEGTKRGLRLFIPGYHAQKITSLFSYLTNVYTSYSETLNRSNDLRAGWRVGDPGHDKCVTTREDTTIPWHVGRPNNFGQPFALYTGRHLFDDLQSNISATSVICEVCHRTIGGNRNTFRRIGHIN</sequence>
<evidence type="ECO:0000313" key="2">
    <source>
        <dbReference type="Proteomes" id="UP000316759"/>
    </source>
</evidence>
<name>A0A504YQG1_FASGI</name>
<accession>A0A504YQG1</accession>
<gene>
    <name evidence="1" type="ORF">FGIG_08699</name>
</gene>
<dbReference type="Proteomes" id="UP000316759">
    <property type="component" value="Unassembled WGS sequence"/>
</dbReference>
<comment type="caution">
    <text evidence="1">The sequence shown here is derived from an EMBL/GenBank/DDBJ whole genome shotgun (WGS) entry which is preliminary data.</text>
</comment>
<dbReference type="AlphaFoldDB" id="A0A504YQG1"/>
<organism evidence="1 2">
    <name type="scientific">Fasciola gigantica</name>
    <name type="common">Giant liver fluke</name>
    <dbReference type="NCBI Taxonomy" id="46835"/>
    <lineage>
        <taxon>Eukaryota</taxon>
        <taxon>Metazoa</taxon>
        <taxon>Spiralia</taxon>
        <taxon>Lophotrochozoa</taxon>
        <taxon>Platyhelminthes</taxon>
        <taxon>Trematoda</taxon>
        <taxon>Digenea</taxon>
        <taxon>Plagiorchiida</taxon>
        <taxon>Echinostomata</taxon>
        <taxon>Echinostomatoidea</taxon>
        <taxon>Fasciolidae</taxon>
        <taxon>Fasciola</taxon>
    </lineage>
</organism>
<proteinExistence type="predicted"/>
<keyword evidence="2" id="KW-1185">Reference proteome</keyword>
<dbReference type="EMBL" id="SUNJ01005705">
    <property type="protein sequence ID" value="TPP63413.1"/>
    <property type="molecule type" value="Genomic_DNA"/>
</dbReference>